<sequence length="349" mass="41217">MFILENVCCVNAIYEDNLPATEFITELNNTKKSASFSNNNNFTTAMNSSNPITKDIGLLFYKNYKYIYDDFKNRKNRCNYLNYWLDVKEEGHKKVFGDKHNHEWECIKTLRNNIETGRFHPNLCNDIRSEHSLIERGNRYELEHFCENRDYLRKLCIQQENSISSGNSNCSNLSDYINKNYKYFFEKYRCLKGDKNKNEFQYHVTSDCTLYNMNKTFPEYTFDNKQILEKENSRNNIILCSEFDKVISCHNTVDKTAHIAMTTPERSCNCHSTQNILYGVLALLGILSTFFFLYNFTSLRSWIRCPIVKNQIARRDVDEHESYTLLDDSSDIMDINSENKGYYLAYKPV</sequence>
<gene>
    <name evidence="2" type="primary">PocGH01_00167100</name>
    <name evidence="2" type="ORF">POCGH01_00167100</name>
</gene>
<dbReference type="Proteomes" id="UP000242942">
    <property type="component" value="Unassembled WGS sequence"/>
</dbReference>
<keyword evidence="3" id="KW-1185">Reference proteome</keyword>
<name>A0A1D3JDZ7_PLAOA</name>
<dbReference type="VEuPathDB" id="PlasmoDB:POWCR01_130055100"/>
<keyword evidence="1" id="KW-0472">Membrane</keyword>
<feature type="transmembrane region" description="Helical" evidence="1">
    <location>
        <begin position="276"/>
        <end position="294"/>
    </location>
</feature>
<evidence type="ECO:0000313" key="3">
    <source>
        <dbReference type="Proteomes" id="UP000242942"/>
    </source>
</evidence>
<dbReference type="EMBL" id="FLRI01000293">
    <property type="protein sequence ID" value="SBT84032.1"/>
    <property type="molecule type" value="Genomic_DNA"/>
</dbReference>
<proteinExistence type="predicted"/>
<organism evidence="2 3">
    <name type="scientific">Plasmodium ovale</name>
    <name type="common">malaria parasite P. ovale</name>
    <dbReference type="NCBI Taxonomy" id="36330"/>
    <lineage>
        <taxon>Eukaryota</taxon>
        <taxon>Sar</taxon>
        <taxon>Alveolata</taxon>
        <taxon>Apicomplexa</taxon>
        <taxon>Aconoidasida</taxon>
        <taxon>Haemosporida</taxon>
        <taxon>Plasmodiidae</taxon>
        <taxon>Plasmodium</taxon>
        <taxon>Plasmodium (Plasmodium)</taxon>
    </lineage>
</organism>
<protein>
    <submittedName>
        <fullName evidence="2">PIR protein</fullName>
    </submittedName>
</protein>
<dbReference type="AlphaFoldDB" id="A0A1D3JDZ7"/>
<reference evidence="2 3" key="1">
    <citation type="submission" date="2016-06" db="EMBL/GenBank/DDBJ databases">
        <authorList>
            <consortium name="Pathogen Informatics"/>
        </authorList>
    </citation>
    <scope>NUCLEOTIDE SEQUENCE [LARGE SCALE GENOMIC DNA]</scope>
    <source>
        <strain evidence="2">PocGH01</strain>
    </source>
</reference>
<dbReference type="VEuPathDB" id="PlasmoDB:PocGH01_00167100"/>
<accession>A0A1D3JDZ7</accession>
<dbReference type="InterPro" id="IPR008780">
    <property type="entry name" value="Plasmodium_Vir"/>
</dbReference>
<keyword evidence="1" id="KW-1133">Transmembrane helix</keyword>
<evidence type="ECO:0000313" key="2">
    <source>
        <dbReference type="EMBL" id="SBT84032.1"/>
    </source>
</evidence>
<dbReference type="Pfam" id="PF05795">
    <property type="entry name" value="Plasmodium_Vir"/>
    <property type="match status" value="1"/>
</dbReference>
<dbReference type="OrthoDB" id="10294948at2759"/>
<evidence type="ECO:0000256" key="1">
    <source>
        <dbReference type="SAM" id="Phobius"/>
    </source>
</evidence>
<keyword evidence="1" id="KW-0812">Transmembrane</keyword>